<dbReference type="AlphaFoldDB" id="A0A2C8F589"/>
<feature type="transmembrane region" description="Helical" evidence="7">
    <location>
        <begin position="52"/>
        <end position="72"/>
    </location>
</feature>
<dbReference type="GO" id="GO:0015421">
    <property type="term" value="F:ABC-type oligopeptide transporter activity"/>
    <property type="evidence" value="ECO:0007669"/>
    <property type="project" value="TreeGrafter"/>
</dbReference>
<feature type="domain" description="ABC transporter" evidence="8">
    <location>
        <begin position="330"/>
        <end position="559"/>
    </location>
</feature>
<name>A0A2C8F589_9BACT</name>
<dbReference type="Pfam" id="PF00664">
    <property type="entry name" value="ABC_membrane"/>
    <property type="match status" value="1"/>
</dbReference>
<comment type="subcellular location">
    <subcellularLocation>
        <location evidence="1">Cell membrane</location>
        <topology evidence="1">Multi-pass membrane protein</topology>
    </subcellularLocation>
</comment>
<dbReference type="Pfam" id="PF00005">
    <property type="entry name" value="ABC_tran"/>
    <property type="match status" value="1"/>
</dbReference>
<organism evidence="10 11">
    <name type="scientific">Pseudodesulfovibrio profundus</name>
    <dbReference type="NCBI Taxonomy" id="57320"/>
    <lineage>
        <taxon>Bacteria</taxon>
        <taxon>Pseudomonadati</taxon>
        <taxon>Thermodesulfobacteriota</taxon>
        <taxon>Desulfovibrionia</taxon>
        <taxon>Desulfovibrionales</taxon>
        <taxon>Desulfovibrionaceae</taxon>
    </lineage>
</organism>
<dbReference type="InterPro" id="IPR027417">
    <property type="entry name" value="P-loop_NTPase"/>
</dbReference>
<gene>
    <name evidence="10" type="ORF">DPRO_0301</name>
</gene>
<dbReference type="InterPro" id="IPR039421">
    <property type="entry name" value="Type_1_exporter"/>
</dbReference>
<dbReference type="PANTHER" id="PTHR43394:SF1">
    <property type="entry name" value="ATP-BINDING CASSETTE SUB-FAMILY B MEMBER 10, MITOCHONDRIAL"/>
    <property type="match status" value="1"/>
</dbReference>
<dbReference type="OrthoDB" id="9772049at2"/>
<dbReference type="CDD" id="cd03228">
    <property type="entry name" value="ABCC_MRP_Like"/>
    <property type="match status" value="1"/>
</dbReference>
<keyword evidence="2 7" id="KW-0812">Transmembrane</keyword>
<feature type="transmembrane region" description="Helical" evidence="7">
    <location>
        <begin position="20"/>
        <end position="40"/>
    </location>
</feature>
<dbReference type="KEGG" id="pprf:DPRO_0301"/>
<evidence type="ECO:0000256" key="1">
    <source>
        <dbReference type="ARBA" id="ARBA00004651"/>
    </source>
</evidence>
<dbReference type="GO" id="GO:0016887">
    <property type="term" value="F:ATP hydrolysis activity"/>
    <property type="evidence" value="ECO:0007669"/>
    <property type="project" value="InterPro"/>
</dbReference>
<evidence type="ECO:0000256" key="2">
    <source>
        <dbReference type="ARBA" id="ARBA00022692"/>
    </source>
</evidence>
<dbReference type="SUPFAM" id="SSF90123">
    <property type="entry name" value="ABC transporter transmembrane region"/>
    <property type="match status" value="1"/>
</dbReference>
<dbReference type="InterPro" id="IPR011527">
    <property type="entry name" value="ABC1_TM_dom"/>
</dbReference>
<dbReference type="InterPro" id="IPR003593">
    <property type="entry name" value="AAA+_ATPase"/>
</dbReference>
<dbReference type="InterPro" id="IPR003439">
    <property type="entry name" value="ABC_transporter-like_ATP-bd"/>
</dbReference>
<feature type="domain" description="ABC transmembrane type-1" evidence="9">
    <location>
        <begin position="18"/>
        <end position="297"/>
    </location>
</feature>
<dbReference type="EMBL" id="LT907975">
    <property type="protein sequence ID" value="SOB57180.1"/>
    <property type="molecule type" value="Genomic_DNA"/>
</dbReference>
<dbReference type="InterPro" id="IPR036640">
    <property type="entry name" value="ABC1_TM_sf"/>
</dbReference>
<dbReference type="RefSeq" id="WP_097010485.1">
    <property type="nucleotide sequence ID" value="NZ_LT907975.1"/>
</dbReference>
<dbReference type="PROSITE" id="PS50929">
    <property type="entry name" value="ABC_TM1F"/>
    <property type="match status" value="1"/>
</dbReference>
<evidence type="ECO:0000313" key="11">
    <source>
        <dbReference type="Proteomes" id="UP000219215"/>
    </source>
</evidence>
<keyword evidence="5 7" id="KW-1133">Transmembrane helix</keyword>
<keyword evidence="3" id="KW-0547">Nucleotide-binding</keyword>
<reference evidence="11" key="1">
    <citation type="submission" date="2017-09" db="EMBL/GenBank/DDBJ databases">
        <authorList>
            <person name="Regsiter A."/>
            <person name="William W."/>
        </authorList>
    </citation>
    <scope>NUCLEOTIDE SEQUENCE [LARGE SCALE GENOMIC DNA]</scope>
    <source>
        <strain evidence="11">500-1</strain>
    </source>
</reference>
<evidence type="ECO:0000259" key="8">
    <source>
        <dbReference type="PROSITE" id="PS50893"/>
    </source>
</evidence>
<keyword evidence="11" id="KW-1185">Reference proteome</keyword>
<evidence type="ECO:0000256" key="3">
    <source>
        <dbReference type="ARBA" id="ARBA00022741"/>
    </source>
</evidence>
<accession>A0A2C8F589</accession>
<evidence type="ECO:0000256" key="6">
    <source>
        <dbReference type="ARBA" id="ARBA00023136"/>
    </source>
</evidence>
<dbReference type="GO" id="GO:0005886">
    <property type="term" value="C:plasma membrane"/>
    <property type="evidence" value="ECO:0007669"/>
    <property type="project" value="UniProtKB-SubCell"/>
</dbReference>
<evidence type="ECO:0000256" key="4">
    <source>
        <dbReference type="ARBA" id="ARBA00022840"/>
    </source>
</evidence>
<proteinExistence type="predicted"/>
<feature type="transmembrane region" description="Helical" evidence="7">
    <location>
        <begin position="139"/>
        <end position="164"/>
    </location>
</feature>
<dbReference type="Gene3D" id="1.20.1560.10">
    <property type="entry name" value="ABC transporter type 1, transmembrane domain"/>
    <property type="match status" value="1"/>
</dbReference>
<dbReference type="GO" id="GO:0005524">
    <property type="term" value="F:ATP binding"/>
    <property type="evidence" value="ECO:0007669"/>
    <property type="project" value="UniProtKB-KW"/>
</dbReference>
<evidence type="ECO:0000313" key="10">
    <source>
        <dbReference type="EMBL" id="SOB57180.1"/>
    </source>
</evidence>
<protein>
    <submittedName>
        <fullName evidence="10">ABC transporter related protein</fullName>
    </submittedName>
</protein>
<evidence type="ECO:0000256" key="7">
    <source>
        <dbReference type="SAM" id="Phobius"/>
    </source>
</evidence>
<evidence type="ECO:0000256" key="5">
    <source>
        <dbReference type="ARBA" id="ARBA00022989"/>
    </source>
</evidence>
<dbReference type="SUPFAM" id="SSF52540">
    <property type="entry name" value="P-loop containing nucleoside triphosphate hydrolases"/>
    <property type="match status" value="1"/>
</dbReference>
<dbReference type="Proteomes" id="UP000219215">
    <property type="component" value="Chromosome DPRO"/>
</dbReference>
<sequence>MKELFIRMQGSKALAGEILVASLFVNLLFLASPIFVIQILSRYIGYGFDGTLYTLTTGMVIAVVLNVGFSLVRMRMCAALSVEPDMAWQTSVHEALTKVQYMALHSFSRNKIQQLVAAPRVIQAAFESQRVSAVLDMPFYLIFILAIYLISPLLALITLTATVVSMLTAYVNSSHINKVDEALRKESMGHSSSMLSAINSIESVRIHGAGPFLLSLWKNQYAAIGAIRNSVLHSRSWTAALMQGLSALLKVAIYAVGAKLVVSGSLSVGALIGVSILSAKALHISSGFMQAVQMMGKAKAAQELISEFSQLPHERENASHPPDFSGQMALQDLSIMFEGQTGPLIESLTLPIPSGSVLGIIGKNGTGKTTLCKMLVGLVEPTRGQLLIGGVDLRQISSDWWRSQIMYVPQEPMFIDGTFRDNIIMSAQDIDTADLDEIIRLADLKRYLDASLRGLDSLAVDGGKTLPVGIRKRLGLARALVGGGKVAIFDEPTDGLDKEGCQAVYTVLNILRKRGVTIVVVSQDPNIIQGYNKIIDLDSKPVPRVAVVKVGSDERHGKAGDA</sequence>
<dbReference type="PROSITE" id="PS50893">
    <property type="entry name" value="ABC_TRANSPORTER_2"/>
    <property type="match status" value="1"/>
</dbReference>
<dbReference type="Gene3D" id="3.40.50.300">
    <property type="entry name" value="P-loop containing nucleotide triphosphate hydrolases"/>
    <property type="match status" value="1"/>
</dbReference>
<dbReference type="SMART" id="SM00382">
    <property type="entry name" value="AAA"/>
    <property type="match status" value="1"/>
</dbReference>
<keyword evidence="4" id="KW-0067">ATP-binding</keyword>
<keyword evidence="6 7" id="KW-0472">Membrane</keyword>
<dbReference type="PANTHER" id="PTHR43394">
    <property type="entry name" value="ATP-DEPENDENT PERMEASE MDL1, MITOCHONDRIAL"/>
    <property type="match status" value="1"/>
</dbReference>
<evidence type="ECO:0000259" key="9">
    <source>
        <dbReference type="PROSITE" id="PS50929"/>
    </source>
</evidence>